<evidence type="ECO:0000256" key="2">
    <source>
        <dbReference type="ARBA" id="ARBA00007422"/>
    </source>
</evidence>
<evidence type="ECO:0000256" key="1">
    <source>
        <dbReference type="ARBA" id="ARBA00004680"/>
    </source>
</evidence>
<gene>
    <name evidence="7" type="primary">tpiA</name>
    <name evidence="9" type="ORF">Dthio_PD2021</name>
</gene>
<evidence type="ECO:0000256" key="7">
    <source>
        <dbReference type="HAMAP-Rule" id="MF_00147"/>
    </source>
</evidence>
<dbReference type="InterPro" id="IPR000652">
    <property type="entry name" value="Triosephosphate_isomerase"/>
</dbReference>
<dbReference type="NCBIfam" id="TIGR00419">
    <property type="entry name" value="tim"/>
    <property type="match status" value="1"/>
</dbReference>
<dbReference type="Proteomes" id="UP000005496">
    <property type="component" value="Unassembled WGS sequence"/>
</dbReference>
<dbReference type="GO" id="GO:0006096">
    <property type="term" value="P:glycolytic process"/>
    <property type="evidence" value="ECO:0007669"/>
    <property type="project" value="UniProtKB-UniRule"/>
</dbReference>
<dbReference type="SUPFAM" id="SSF51351">
    <property type="entry name" value="Triosephosphate isomerase (TIM)"/>
    <property type="match status" value="1"/>
</dbReference>
<keyword evidence="5 7" id="KW-0324">Glycolysis</keyword>
<comment type="subcellular location">
    <subcellularLocation>
        <location evidence="7 8">Cytoplasm</location>
    </subcellularLocation>
</comment>
<dbReference type="InterPro" id="IPR013785">
    <property type="entry name" value="Aldolase_TIM"/>
</dbReference>
<dbReference type="GO" id="GO:0046166">
    <property type="term" value="P:glyceraldehyde-3-phosphate biosynthetic process"/>
    <property type="evidence" value="ECO:0007669"/>
    <property type="project" value="TreeGrafter"/>
</dbReference>
<keyword evidence="4 7" id="KW-0963">Cytoplasm</keyword>
<dbReference type="Gene3D" id="3.20.20.70">
    <property type="entry name" value="Aldolase class I"/>
    <property type="match status" value="1"/>
</dbReference>
<evidence type="ECO:0000313" key="9">
    <source>
        <dbReference type="EMBL" id="EFI34649.1"/>
    </source>
</evidence>
<evidence type="ECO:0000256" key="5">
    <source>
        <dbReference type="ARBA" id="ARBA00023152"/>
    </source>
</evidence>
<reference evidence="9" key="1">
    <citation type="submission" date="2010-05" db="EMBL/GenBank/DDBJ databases">
        <title>The draft genome of Desulfonatronospira thiodismutans ASO3-1.</title>
        <authorList>
            <consortium name="US DOE Joint Genome Institute (JGI-PGF)"/>
            <person name="Lucas S."/>
            <person name="Copeland A."/>
            <person name="Lapidus A."/>
            <person name="Cheng J.-F."/>
            <person name="Bruce D."/>
            <person name="Goodwin L."/>
            <person name="Pitluck S."/>
            <person name="Chertkov O."/>
            <person name="Brettin T."/>
            <person name="Detter J.C."/>
            <person name="Han C."/>
            <person name="Land M.L."/>
            <person name="Hauser L."/>
            <person name="Kyrpides N."/>
            <person name="Mikhailova N."/>
            <person name="Muyzer G."/>
            <person name="Woyke T."/>
        </authorList>
    </citation>
    <scope>NUCLEOTIDE SEQUENCE [LARGE SCALE GENOMIC DNA]</scope>
    <source>
        <strain evidence="9">ASO3-1</strain>
    </source>
</reference>
<comment type="subunit">
    <text evidence="7 8">Homodimer.</text>
</comment>
<dbReference type="InterPro" id="IPR035990">
    <property type="entry name" value="TIM_sf"/>
</dbReference>
<dbReference type="HAMAP" id="MF_00147_B">
    <property type="entry name" value="TIM_B"/>
    <property type="match status" value="1"/>
</dbReference>
<dbReference type="PROSITE" id="PS00171">
    <property type="entry name" value="TIM_1"/>
    <property type="match status" value="1"/>
</dbReference>
<proteinExistence type="inferred from homology"/>
<dbReference type="GO" id="GO:0004807">
    <property type="term" value="F:triose-phosphate isomerase activity"/>
    <property type="evidence" value="ECO:0007669"/>
    <property type="project" value="UniProtKB-UniRule"/>
</dbReference>
<dbReference type="InterPro" id="IPR022896">
    <property type="entry name" value="TrioseP_Isoase_bac/euk"/>
</dbReference>
<comment type="catalytic activity">
    <reaction evidence="7 8">
        <text>D-glyceraldehyde 3-phosphate = dihydroxyacetone phosphate</text>
        <dbReference type="Rhea" id="RHEA:18585"/>
        <dbReference type="ChEBI" id="CHEBI:57642"/>
        <dbReference type="ChEBI" id="CHEBI:59776"/>
        <dbReference type="EC" id="5.3.1.1"/>
    </reaction>
</comment>
<feature type="binding site" evidence="7">
    <location>
        <begin position="236"/>
        <end position="237"/>
    </location>
    <ligand>
        <name>substrate</name>
    </ligand>
</feature>
<dbReference type="EC" id="5.3.1.1" evidence="7 8"/>
<dbReference type="EMBL" id="ACJN02000002">
    <property type="protein sequence ID" value="EFI34649.1"/>
    <property type="molecule type" value="Genomic_DNA"/>
</dbReference>
<comment type="function">
    <text evidence="7">Involved in the gluconeogenesis. Catalyzes stereospecifically the conversion of dihydroxyacetone phosphate (DHAP) to D-glyceraldehyde-3-phosphate (G3P).</text>
</comment>
<dbReference type="eggNOG" id="COG0149">
    <property type="taxonomic scope" value="Bacteria"/>
</dbReference>
<comment type="caution">
    <text evidence="9">The sequence shown here is derived from an EMBL/GenBank/DDBJ whole genome shotgun (WGS) entry which is preliminary data.</text>
</comment>
<organism evidence="9 10">
    <name type="scientific">Desulfonatronospira thiodismutans ASO3-1</name>
    <dbReference type="NCBI Taxonomy" id="555779"/>
    <lineage>
        <taxon>Bacteria</taxon>
        <taxon>Pseudomonadati</taxon>
        <taxon>Thermodesulfobacteriota</taxon>
        <taxon>Desulfovibrionia</taxon>
        <taxon>Desulfovibrionales</taxon>
        <taxon>Desulfonatronovibrionaceae</taxon>
        <taxon>Desulfonatronospira</taxon>
    </lineage>
</organism>
<dbReference type="PANTHER" id="PTHR21139:SF42">
    <property type="entry name" value="TRIOSEPHOSPHATE ISOMERASE"/>
    <property type="match status" value="1"/>
</dbReference>
<feature type="binding site" evidence="7">
    <location>
        <begin position="9"/>
        <end position="11"/>
    </location>
    <ligand>
        <name>substrate</name>
    </ligand>
</feature>
<dbReference type="UniPathway" id="UPA00109">
    <property type="reaction ID" value="UER00189"/>
</dbReference>
<dbReference type="PROSITE" id="PS51440">
    <property type="entry name" value="TIM_2"/>
    <property type="match status" value="1"/>
</dbReference>
<feature type="active site" description="Proton acceptor" evidence="7">
    <location>
        <position position="171"/>
    </location>
</feature>
<dbReference type="GO" id="GO:0006094">
    <property type="term" value="P:gluconeogenesis"/>
    <property type="evidence" value="ECO:0007669"/>
    <property type="project" value="UniProtKB-UniRule"/>
</dbReference>
<dbReference type="InterPro" id="IPR020861">
    <property type="entry name" value="Triosephosphate_isomerase_AS"/>
</dbReference>
<dbReference type="OrthoDB" id="9809429at2"/>
<sequence>MPKKLMAANWKMFKTWEEARQTARELVVAVRNDLPDDREVLLCPPFTALRGVSEMLMQQEGFYLGGQDFYPAEQGAFTGEINPDQLLDAGCSYALVGHSERRHVLGEKDDFLASKVAFGLQKGLKVILCIGETLQERKHGQVQEVLHAQLEHGLKHISTGISAEHLAVAYEPVWAIGTGETAGPPEIQEAHDLVREKLKGILKQGEAIRILYGGSVKPENTASIISLDNVEGVLVGGASLNADKFSQIVLA</sequence>
<dbReference type="CDD" id="cd00311">
    <property type="entry name" value="TIM"/>
    <property type="match status" value="1"/>
</dbReference>
<dbReference type="Pfam" id="PF00121">
    <property type="entry name" value="TIM"/>
    <property type="match status" value="1"/>
</dbReference>
<dbReference type="AlphaFoldDB" id="D6SPH3"/>
<evidence type="ECO:0000256" key="4">
    <source>
        <dbReference type="ARBA" id="ARBA00022490"/>
    </source>
</evidence>
<keyword evidence="10" id="KW-1185">Reference proteome</keyword>
<feature type="binding site" evidence="7">
    <location>
        <position position="177"/>
    </location>
    <ligand>
        <name>substrate</name>
    </ligand>
</feature>
<dbReference type="GO" id="GO:0005829">
    <property type="term" value="C:cytosol"/>
    <property type="evidence" value="ECO:0007669"/>
    <property type="project" value="TreeGrafter"/>
</dbReference>
<evidence type="ECO:0000256" key="8">
    <source>
        <dbReference type="RuleBase" id="RU363013"/>
    </source>
</evidence>
<feature type="binding site" evidence="7">
    <location>
        <position position="215"/>
    </location>
    <ligand>
        <name>substrate</name>
    </ligand>
</feature>
<comment type="similarity">
    <text evidence="2 7 8">Belongs to the triosephosphate isomerase family.</text>
</comment>
<name>D6SPH3_9BACT</name>
<dbReference type="FunFam" id="3.20.20.70:FF:000016">
    <property type="entry name" value="Triosephosphate isomerase"/>
    <property type="match status" value="1"/>
</dbReference>
<comment type="pathway">
    <text evidence="7 8">Carbohydrate biosynthesis; gluconeogenesis.</text>
</comment>
<dbReference type="GO" id="GO:0019563">
    <property type="term" value="P:glycerol catabolic process"/>
    <property type="evidence" value="ECO:0007669"/>
    <property type="project" value="TreeGrafter"/>
</dbReference>
<evidence type="ECO:0000313" key="10">
    <source>
        <dbReference type="Proteomes" id="UP000005496"/>
    </source>
</evidence>
<keyword evidence="3 7" id="KW-0312">Gluconeogenesis</keyword>
<keyword evidence="6 7" id="KW-0413">Isomerase</keyword>
<accession>D6SPH3</accession>
<dbReference type="UniPathway" id="UPA00138"/>
<evidence type="ECO:0000256" key="3">
    <source>
        <dbReference type="ARBA" id="ARBA00022432"/>
    </source>
</evidence>
<dbReference type="RefSeq" id="WP_008869969.1">
    <property type="nucleotide sequence ID" value="NZ_ACJN02000002.1"/>
</dbReference>
<dbReference type="PANTHER" id="PTHR21139">
    <property type="entry name" value="TRIOSEPHOSPHATE ISOMERASE"/>
    <property type="match status" value="1"/>
</dbReference>
<comment type="pathway">
    <text evidence="1 7 8">Carbohydrate degradation; glycolysis; D-glyceraldehyde 3-phosphate from glycerone phosphate: step 1/1.</text>
</comment>
<protein>
    <recommendedName>
        <fullName evidence="7 8">Triosephosphate isomerase</fullName>
        <shortName evidence="7">TIM</shortName>
        <shortName evidence="7">TPI</shortName>
        <ecNumber evidence="7 8">5.3.1.1</ecNumber>
    </recommendedName>
    <alternativeName>
        <fullName evidence="7">Triose-phosphate isomerase</fullName>
    </alternativeName>
</protein>
<feature type="active site" description="Electrophile" evidence="7">
    <location>
        <position position="98"/>
    </location>
</feature>
<evidence type="ECO:0000256" key="6">
    <source>
        <dbReference type="ARBA" id="ARBA00023235"/>
    </source>
</evidence>